<reference evidence="3 4" key="1">
    <citation type="submission" date="2016-09" db="EMBL/GenBank/DDBJ databases">
        <authorList>
            <person name="Capua I."/>
            <person name="De Benedictis P."/>
            <person name="Joannis T."/>
            <person name="Lombin L.H."/>
            <person name="Cattoli G."/>
        </authorList>
    </citation>
    <scope>NUCLEOTIDE SEQUENCE [LARGE SCALE GENOMIC DNA]</scope>
    <source>
        <strain evidence="3 4">IMI 309357</strain>
    </source>
</reference>
<evidence type="ECO:0000313" key="4">
    <source>
        <dbReference type="Proteomes" id="UP000176998"/>
    </source>
</evidence>
<proteinExistence type="predicted"/>
<gene>
    <name evidence="3" type="ORF">CORC01_11845</name>
</gene>
<evidence type="ECO:0000256" key="2">
    <source>
        <dbReference type="SAM" id="Phobius"/>
    </source>
</evidence>
<keyword evidence="2" id="KW-0812">Transmembrane</keyword>
<keyword evidence="2" id="KW-0472">Membrane</keyword>
<dbReference type="Proteomes" id="UP000176998">
    <property type="component" value="Unassembled WGS sequence"/>
</dbReference>
<dbReference type="EMBL" id="MJBS01000135">
    <property type="protein sequence ID" value="OHE92839.1"/>
    <property type="molecule type" value="Genomic_DNA"/>
</dbReference>
<keyword evidence="2" id="KW-1133">Transmembrane helix</keyword>
<keyword evidence="4" id="KW-1185">Reference proteome</keyword>
<dbReference type="AlphaFoldDB" id="A0A1G4AUI7"/>
<dbReference type="GeneID" id="34564977"/>
<accession>A0A1G4AUI7</accession>
<comment type="caution">
    <text evidence="3">The sequence shown here is derived from an EMBL/GenBank/DDBJ whole genome shotgun (WGS) entry which is preliminary data.</text>
</comment>
<evidence type="ECO:0000256" key="1">
    <source>
        <dbReference type="SAM" id="MobiDB-lite"/>
    </source>
</evidence>
<feature type="non-terminal residue" evidence="3">
    <location>
        <position position="1"/>
    </location>
</feature>
<organism evidence="3 4">
    <name type="scientific">Colletotrichum orchidophilum</name>
    <dbReference type="NCBI Taxonomy" id="1209926"/>
    <lineage>
        <taxon>Eukaryota</taxon>
        <taxon>Fungi</taxon>
        <taxon>Dikarya</taxon>
        <taxon>Ascomycota</taxon>
        <taxon>Pezizomycotina</taxon>
        <taxon>Sordariomycetes</taxon>
        <taxon>Hypocreomycetidae</taxon>
        <taxon>Glomerellales</taxon>
        <taxon>Glomerellaceae</taxon>
        <taxon>Colletotrichum</taxon>
    </lineage>
</organism>
<sequence length="267" mass="29614">CCKVRRWHLLCYPGSSLVSAGAIDQAITFPVTRWQDCRPVTSDRVSARGRRNSLPSLSQSHIEQVSGLCLCLLPQAVTRPTGFLLYLAIRKQYRMHIQVDDLQSSSPCRTSTVAGASHLACLPPSRFPAMPRLYNYGNLLFTLLYLSYLIHYVVMLKTWAHPTRQYCTQPRPPACSSMVQSSAREAKTNHSGPPPKQKFLVFAGVSSVLALANATRPFPTQGRRQRPADAAPPPPDLTTCGDEARPSARNLIWSITLTLGTLRVRFP</sequence>
<evidence type="ECO:0000313" key="3">
    <source>
        <dbReference type="EMBL" id="OHE92839.1"/>
    </source>
</evidence>
<protein>
    <submittedName>
        <fullName evidence="3">Uncharacterized protein</fullName>
    </submittedName>
</protein>
<feature type="region of interest" description="Disordered" evidence="1">
    <location>
        <begin position="216"/>
        <end position="243"/>
    </location>
</feature>
<dbReference type="RefSeq" id="XP_022470007.1">
    <property type="nucleotide sequence ID" value="XM_022623467.1"/>
</dbReference>
<name>A0A1G4AUI7_9PEZI</name>
<feature type="transmembrane region" description="Helical" evidence="2">
    <location>
        <begin position="133"/>
        <end position="154"/>
    </location>
</feature>